<dbReference type="InParanoid" id="A0A6M4HA44"/>
<dbReference type="Gene3D" id="3.30.70.1440">
    <property type="entry name" value="Multidrug efflux transporter AcrB pore domain"/>
    <property type="match status" value="1"/>
</dbReference>
<feature type="transmembrane region" description="Helical" evidence="1">
    <location>
        <begin position="338"/>
        <end position="356"/>
    </location>
</feature>
<keyword evidence="1" id="KW-1133">Transmembrane helix</keyword>
<feature type="transmembrane region" description="Helical" evidence="1">
    <location>
        <begin position="431"/>
        <end position="453"/>
    </location>
</feature>
<feature type="transmembrane region" description="Helical" evidence="1">
    <location>
        <begin position="984"/>
        <end position="1010"/>
    </location>
</feature>
<feature type="transmembrane region" description="Helical" evidence="1">
    <location>
        <begin position="368"/>
        <end position="400"/>
    </location>
</feature>
<dbReference type="PANTHER" id="PTHR32063">
    <property type="match status" value="1"/>
</dbReference>
<dbReference type="PRINTS" id="PR00702">
    <property type="entry name" value="ACRIFLAVINRP"/>
</dbReference>
<evidence type="ECO:0000313" key="2">
    <source>
        <dbReference type="EMBL" id="QJR16122.1"/>
    </source>
</evidence>
<dbReference type="Gene3D" id="3.30.70.1320">
    <property type="entry name" value="Multidrug efflux transporter AcrB pore domain like"/>
    <property type="match status" value="1"/>
</dbReference>
<dbReference type="InterPro" id="IPR001036">
    <property type="entry name" value="Acrflvin-R"/>
</dbReference>
<dbReference type="Gene3D" id="3.30.70.1430">
    <property type="entry name" value="Multidrug efflux transporter AcrB pore domain"/>
    <property type="match status" value="2"/>
</dbReference>
<feature type="transmembrane region" description="Helical" evidence="1">
    <location>
        <begin position="459"/>
        <end position="481"/>
    </location>
</feature>
<dbReference type="KEGG" id="upl:DSM104440_02951"/>
<feature type="transmembrane region" description="Helical" evidence="1">
    <location>
        <begin position="907"/>
        <end position="930"/>
    </location>
</feature>
<keyword evidence="1" id="KW-0812">Transmembrane</keyword>
<dbReference type="Gene3D" id="3.30.2090.10">
    <property type="entry name" value="Multidrug efflux transporter AcrB TolC docking domain, DN and DC subdomains"/>
    <property type="match status" value="2"/>
</dbReference>
<dbReference type="Proteomes" id="UP000503096">
    <property type="component" value="Chromosome"/>
</dbReference>
<dbReference type="SUPFAM" id="SSF82714">
    <property type="entry name" value="Multidrug efflux transporter AcrB TolC docking domain, DN and DC subdomains"/>
    <property type="match status" value="2"/>
</dbReference>
<evidence type="ECO:0000313" key="3">
    <source>
        <dbReference type="Proteomes" id="UP000503096"/>
    </source>
</evidence>
<gene>
    <name evidence="2" type="primary">mdtC_3</name>
    <name evidence="2" type="ORF">DSM104440_02951</name>
</gene>
<dbReference type="InterPro" id="IPR027463">
    <property type="entry name" value="AcrB_DN_DC_subdom"/>
</dbReference>
<feature type="transmembrane region" description="Helical" evidence="1">
    <location>
        <begin position="882"/>
        <end position="901"/>
    </location>
</feature>
<dbReference type="Pfam" id="PF00873">
    <property type="entry name" value="ACR_tran"/>
    <property type="match status" value="1"/>
</dbReference>
<dbReference type="SUPFAM" id="SSF82693">
    <property type="entry name" value="Multidrug efflux transporter AcrB pore domain, PN1, PN2, PC1 and PC2 subdomains"/>
    <property type="match status" value="3"/>
</dbReference>
<sequence length="1037" mass="113241">MFITRVSINNPVFATMMMVALCVLGIFSYNRLRVERMPDFNNPNVYISVAYPGAAPEAIENDITKPIEEAINSVNGVKMIRSNTLEGRAETYVEFRLDADMARSIQDVRDKIAAIRPGFPRDAKEPLVVRSDSENSSPVMWLAVTSPTRSLRELSTLTDQVIVKRLQNVAGVGQIDSGGGVTRQVQIQLKPSQMHSQGVGVDEIMGAIRAANMDVPAGRVENGPTEQLVRVEGKIKNPAGFGRIIVARRANGPVYLEQVADIVDGEREASSLSRLNGTPAITIDVLKVQDANIVEVGNGVKKALEDLKKVLPPDVKIQITGASVDWIEKALSGMKTTILEGALLTIFIVFLFLHSWRSTIITGLTLPIAVIATFVAVYVFGFTLNFLTLMALSLCIGLLIDDAIVVRENIVRHLAMGKDHYRAAKEGTEEIGLAVMATTFAIVAVFIPVAFMSGFIGKIFFQFGITVAVAVLVSLFVSFTLDPMLSAIWHDPPGNRFKRLPWLAKVMDKVEAGIEWAHHRYGVLLEWSLLNRLKVLATALVIFISSFFVLPLIGTEFVPETDEGFVSFRLTTPVGSSLEYTDAKTRQVEEIVRTFPEVEFMTARVGAWEGRNSARVNVQLVDRHKVKRPSQKDFETKARKKIQTIPGIELSVGWNRPIWINILGNNNEALQNLSDELLEKIAKIPGIVDLESSLKASNPAITMKVNNELASDLGLTVQQIGNAVRPFVAGDVVSYWLAPDGQNYEVNVQLPRDGRRIASDLGDLRVVSSKPAADGSPVLIPLRQVVDFQNSTSPQIIKRQELQRRVGIYANVEGRPSGTVGDEVKALLKTIELPPGTRFDVAGQQQEMQESFQAAVAALGMAVIFIYIILASQFGSFLQPVAIMASLPFTLIGVFLALLLTGTTLNVFSVIGIIMLMGLVTKNAILLVDFTNQGMKAGKSRHDAILEAGQVRLRPILMTTAAMVFGMLPMAIGSSDGGEQNAPMGRAVIGGIITSTLLTLVVVPVIFTYLDSFGRWVSARLTRSRPTHAAVPQEGDD</sequence>
<keyword evidence="3" id="KW-1185">Reference proteome</keyword>
<dbReference type="RefSeq" id="WP_171163973.1">
    <property type="nucleotide sequence ID" value="NZ_CP053073.1"/>
</dbReference>
<dbReference type="Gene3D" id="1.20.1640.10">
    <property type="entry name" value="Multidrug efflux transporter AcrB transmembrane domain"/>
    <property type="match status" value="2"/>
</dbReference>
<feature type="transmembrane region" description="Helical" evidence="1">
    <location>
        <begin position="852"/>
        <end position="870"/>
    </location>
</feature>
<reference evidence="2 3" key="1">
    <citation type="submission" date="2020-04" db="EMBL/GenBank/DDBJ databases">
        <title>Usitatibacter rugosus gen. nov., sp. nov. and Usitatibacter palustris sp. nov., novel members of Usitatibacteraceae fam. nov. within the order Nitrosomonadales isolated from soil.</title>
        <authorList>
            <person name="Huber K.J."/>
            <person name="Neumann-Schaal M."/>
            <person name="Geppert A."/>
            <person name="Luckner M."/>
            <person name="Wanner G."/>
            <person name="Overmann J."/>
        </authorList>
    </citation>
    <scope>NUCLEOTIDE SEQUENCE [LARGE SCALE GENOMIC DNA]</scope>
    <source>
        <strain evidence="2 3">Swamp67</strain>
    </source>
</reference>
<evidence type="ECO:0000256" key="1">
    <source>
        <dbReference type="SAM" id="Phobius"/>
    </source>
</evidence>
<organism evidence="2 3">
    <name type="scientific">Usitatibacter palustris</name>
    <dbReference type="NCBI Taxonomy" id="2732487"/>
    <lineage>
        <taxon>Bacteria</taxon>
        <taxon>Pseudomonadati</taxon>
        <taxon>Pseudomonadota</taxon>
        <taxon>Betaproteobacteria</taxon>
        <taxon>Nitrosomonadales</taxon>
        <taxon>Usitatibacteraceae</taxon>
        <taxon>Usitatibacter</taxon>
    </lineage>
</organism>
<protein>
    <submittedName>
        <fullName evidence="2">Multidrug resistance protein MdtC</fullName>
    </submittedName>
</protein>
<feature type="transmembrane region" description="Helical" evidence="1">
    <location>
        <begin position="535"/>
        <end position="553"/>
    </location>
</feature>
<feature type="transmembrane region" description="Helical" evidence="1">
    <location>
        <begin position="951"/>
        <end position="972"/>
    </location>
</feature>
<dbReference type="AlphaFoldDB" id="A0A6M4HA44"/>
<dbReference type="GO" id="GO:0042910">
    <property type="term" value="F:xenobiotic transmembrane transporter activity"/>
    <property type="evidence" value="ECO:0007669"/>
    <property type="project" value="TreeGrafter"/>
</dbReference>
<accession>A0A6M4HA44</accession>
<dbReference type="GO" id="GO:0005886">
    <property type="term" value="C:plasma membrane"/>
    <property type="evidence" value="ECO:0007669"/>
    <property type="project" value="TreeGrafter"/>
</dbReference>
<dbReference type="SUPFAM" id="SSF82866">
    <property type="entry name" value="Multidrug efflux transporter AcrB transmembrane domain"/>
    <property type="match status" value="2"/>
</dbReference>
<proteinExistence type="predicted"/>
<feature type="transmembrane region" description="Helical" evidence="1">
    <location>
        <begin position="12"/>
        <end position="29"/>
    </location>
</feature>
<name>A0A6M4HA44_9PROT</name>
<dbReference type="EMBL" id="CP053073">
    <property type="protein sequence ID" value="QJR16122.1"/>
    <property type="molecule type" value="Genomic_DNA"/>
</dbReference>
<dbReference type="PANTHER" id="PTHR32063:SF0">
    <property type="entry name" value="SWARMING MOTILITY PROTEIN SWRC"/>
    <property type="match status" value="1"/>
</dbReference>
<keyword evidence="1" id="KW-0472">Membrane</keyword>